<feature type="compositionally biased region" description="Basic and acidic residues" evidence="13">
    <location>
        <begin position="314"/>
        <end position="334"/>
    </location>
</feature>
<keyword evidence="8" id="KW-0067">ATP-binding</keyword>
<evidence type="ECO:0000256" key="2">
    <source>
        <dbReference type="ARBA" id="ARBA00005983"/>
    </source>
</evidence>
<evidence type="ECO:0000256" key="1">
    <source>
        <dbReference type="ARBA" id="ARBA00001946"/>
    </source>
</evidence>
<evidence type="ECO:0000256" key="3">
    <source>
        <dbReference type="ARBA" id="ARBA00022516"/>
    </source>
</evidence>
<feature type="domain" description="DAGKc" evidence="14">
    <location>
        <begin position="1"/>
        <end position="132"/>
    </location>
</feature>
<dbReference type="EMBL" id="WTUZ01000002">
    <property type="protein sequence ID" value="MZQ80675.1"/>
    <property type="molecule type" value="Genomic_DNA"/>
</dbReference>
<dbReference type="Pfam" id="PF19279">
    <property type="entry name" value="YegS_C"/>
    <property type="match status" value="1"/>
</dbReference>
<dbReference type="PANTHER" id="PTHR12358">
    <property type="entry name" value="SPHINGOSINE KINASE"/>
    <property type="match status" value="1"/>
</dbReference>
<evidence type="ECO:0000256" key="8">
    <source>
        <dbReference type="ARBA" id="ARBA00022840"/>
    </source>
</evidence>
<evidence type="ECO:0000256" key="6">
    <source>
        <dbReference type="ARBA" id="ARBA00022741"/>
    </source>
</evidence>
<proteinExistence type="inferred from homology"/>
<dbReference type="NCBIfam" id="NF009603">
    <property type="entry name" value="PRK13055.1"/>
    <property type="match status" value="1"/>
</dbReference>
<dbReference type="InterPro" id="IPR017438">
    <property type="entry name" value="ATP-NAD_kinase_N"/>
</dbReference>
<evidence type="ECO:0000256" key="11">
    <source>
        <dbReference type="ARBA" id="ARBA00023209"/>
    </source>
</evidence>
<dbReference type="InterPro" id="IPR016064">
    <property type="entry name" value="NAD/diacylglycerol_kinase_sf"/>
</dbReference>
<dbReference type="RefSeq" id="WP_161404806.1">
    <property type="nucleotide sequence ID" value="NZ_WTUZ01000002.1"/>
</dbReference>
<dbReference type="Gene3D" id="2.60.200.40">
    <property type="match status" value="1"/>
</dbReference>
<evidence type="ECO:0000313" key="16">
    <source>
        <dbReference type="Proteomes" id="UP000481087"/>
    </source>
</evidence>
<keyword evidence="9" id="KW-0460">Magnesium</keyword>
<evidence type="ECO:0000256" key="10">
    <source>
        <dbReference type="ARBA" id="ARBA00023098"/>
    </source>
</evidence>
<protein>
    <submittedName>
        <fullName evidence="15">Diacylglycerol kinase</fullName>
    </submittedName>
</protein>
<dbReference type="NCBIfam" id="TIGR00147">
    <property type="entry name" value="YegS/Rv2252/BmrU family lipid kinase"/>
    <property type="match status" value="1"/>
</dbReference>
<dbReference type="SUPFAM" id="SSF111331">
    <property type="entry name" value="NAD kinase/diacylglycerol kinase-like"/>
    <property type="match status" value="1"/>
</dbReference>
<dbReference type="InterPro" id="IPR001206">
    <property type="entry name" value="Diacylglycerol_kinase_cat_dom"/>
</dbReference>
<comment type="cofactor">
    <cofactor evidence="1">
        <name>Mg(2+)</name>
        <dbReference type="ChEBI" id="CHEBI:18420"/>
    </cofactor>
</comment>
<dbReference type="InterPro" id="IPR045540">
    <property type="entry name" value="YegS/DAGK_C"/>
</dbReference>
<dbReference type="GO" id="GO:0005524">
    <property type="term" value="F:ATP binding"/>
    <property type="evidence" value="ECO:0007669"/>
    <property type="project" value="UniProtKB-KW"/>
</dbReference>
<keyword evidence="5" id="KW-0479">Metal-binding</keyword>
<dbReference type="InterPro" id="IPR005218">
    <property type="entry name" value="Diacylglycerol/lipid_kinase"/>
</dbReference>
<organism evidence="15 16">
    <name type="scientific">Paenibacillus silvestris</name>
    <dbReference type="NCBI Taxonomy" id="2606219"/>
    <lineage>
        <taxon>Bacteria</taxon>
        <taxon>Bacillati</taxon>
        <taxon>Bacillota</taxon>
        <taxon>Bacilli</taxon>
        <taxon>Bacillales</taxon>
        <taxon>Paenibacillaceae</taxon>
        <taxon>Paenibacillus</taxon>
    </lineage>
</organism>
<dbReference type="AlphaFoldDB" id="A0A6L8URQ6"/>
<evidence type="ECO:0000256" key="7">
    <source>
        <dbReference type="ARBA" id="ARBA00022777"/>
    </source>
</evidence>
<dbReference type="PANTHER" id="PTHR12358:SF106">
    <property type="entry name" value="LIPID KINASE YEGS"/>
    <property type="match status" value="1"/>
</dbReference>
<gene>
    <name evidence="15" type="ORF">GQF01_00710</name>
</gene>
<dbReference type="GO" id="GO:0046872">
    <property type="term" value="F:metal ion binding"/>
    <property type="evidence" value="ECO:0007669"/>
    <property type="project" value="UniProtKB-KW"/>
</dbReference>
<keyword evidence="3" id="KW-0444">Lipid biosynthesis</keyword>
<feature type="region of interest" description="Disordered" evidence="13">
    <location>
        <begin position="313"/>
        <end position="334"/>
    </location>
</feature>
<dbReference type="Proteomes" id="UP000481087">
    <property type="component" value="Unassembled WGS sequence"/>
</dbReference>
<dbReference type="NCBIfam" id="NF009874">
    <property type="entry name" value="PRK13337.1"/>
    <property type="match status" value="1"/>
</dbReference>
<dbReference type="GO" id="GO:0005886">
    <property type="term" value="C:plasma membrane"/>
    <property type="evidence" value="ECO:0007669"/>
    <property type="project" value="TreeGrafter"/>
</dbReference>
<evidence type="ECO:0000256" key="13">
    <source>
        <dbReference type="SAM" id="MobiDB-lite"/>
    </source>
</evidence>
<reference evidence="15 16" key="1">
    <citation type="submission" date="2019-12" db="EMBL/GenBank/DDBJ databases">
        <title>Paenibacillus sp. nov. sp. isolated from soil.</title>
        <authorList>
            <person name="Kim J."/>
            <person name="Jeong S.E."/>
            <person name="Jung H.S."/>
            <person name="Jeon C.O."/>
        </authorList>
    </citation>
    <scope>NUCLEOTIDE SEQUENCE [LARGE SCALE GENOMIC DNA]</scope>
    <source>
        <strain evidence="15 16">5J-6</strain>
    </source>
</reference>
<evidence type="ECO:0000256" key="12">
    <source>
        <dbReference type="ARBA" id="ARBA00023264"/>
    </source>
</evidence>
<dbReference type="InterPro" id="IPR050187">
    <property type="entry name" value="Lipid_Phosphate_FormReg"/>
</dbReference>
<dbReference type="Gene3D" id="3.40.50.10330">
    <property type="entry name" value="Probable inorganic polyphosphate/atp-NAD kinase, domain 1"/>
    <property type="match status" value="1"/>
</dbReference>
<dbReference type="Pfam" id="PF00781">
    <property type="entry name" value="DAGK_cat"/>
    <property type="match status" value="1"/>
</dbReference>
<sequence length="334" mass="37146">MVKRARLIYNPTSGREEMKKRLPEILQRLERGGFETSAHATIGEGDATLAAAEAVNRGFDLIIAAGGDGTLCEVVNGMAEKEGRPPLGILPLGTTNDFARALGIPKNLEQACDLIIQQYTTDIDVGKINNRYFINIAGGGSMTELTYEVPSKLKTMIGQLAYYMKGLEKLPRLKPIELYVKAGDLEFHDEVMMFLVGNTNSVGGFEKLVPEARMNDGLFDVLILRKCNLAEFIRVVTLALRGEHLSDPNLIYFQTNHIEINSPDYVQLNLDGEFGGTLPCVMTNLKSHLQIIVDESGQSIYKKTLIETLTTPFHLKERQSDEEQEGNHPHQPRE</sequence>
<evidence type="ECO:0000256" key="4">
    <source>
        <dbReference type="ARBA" id="ARBA00022679"/>
    </source>
</evidence>
<evidence type="ECO:0000313" key="15">
    <source>
        <dbReference type="EMBL" id="MZQ80675.1"/>
    </source>
</evidence>
<evidence type="ECO:0000256" key="9">
    <source>
        <dbReference type="ARBA" id="ARBA00022842"/>
    </source>
</evidence>
<dbReference type="SMART" id="SM00046">
    <property type="entry name" value="DAGKc"/>
    <property type="match status" value="1"/>
</dbReference>
<evidence type="ECO:0000256" key="5">
    <source>
        <dbReference type="ARBA" id="ARBA00022723"/>
    </source>
</evidence>
<keyword evidence="10" id="KW-0443">Lipid metabolism</keyword>
<comment type="similarity">
    <text evidence="2">Belongs to the diacylglycerol/lipid kinase family.</text>
</comment>
<comment type="caution">
    <text evidence="15">The sequence shown here is derived from an EMBL/GenBank/DDBJ whole genome shotgun (WGS) entry which is preliminary data.</text>
</comment>
<name>A0A6L8URQ6_9BACL</name>
<accession>A0A6L8URQ6</accession>
<keyword evidence="12" id="KW-1208">Phospholipid metabolism</keyword>
<dbReference type="PROSITE" id="PS50146">
    <property type="entry name" value="DAGK"/>
    <property type="match status" value="1"/>
</dbReference>
<keyword evidence="11" id="KW-0594">Phospholipid biosynthesis</keyword>
<keyword evidence="7 15" id="KW-0418">Kinase</keyword>
<keyword evidence="4" id="KW-0808">Transferase</keyword>
<dbReference type="GO" id="GO:0004143">
    <property type="term" value="F:ATP-dependent diacylglycerol kinase activity"/>
    <property type="evidence" value="ECO:0007669"/>
    <property type="project" value="TreeGrafter"/>
</dbReference>
<keyword evidence="6" id="KW-0547">Nucleotide-binding</keyword>
<dbReference type="GO" id="GO:0008654">
    <property type="term" value="P:phospholipid biosynthetic process"/>
    <property type="evidence" value="ECO:0007669"/>
    <property type="project" value="UniProtKB-KW"/>
</dbReference>
<keyword evidence="16" id="KW-1185">Reference proteome</keyword>
<evidence type="ECO:0000259" key="14">
    <source>
        <dbReference type="PROSITE" id="PS50146"/>
    </source>
</evidence>